<dbReference type="Proteomes" id="UP000405805">
    <property type="component" value="Unassembled WGS sequence"/>
</dbReference>
<proteinExistence type="predicted"/>
<name>A0AA90VHF3_9BACT</name>
<keyword evidence="3" id="KW-0067">ATP-binding</keyword>
<dbReference type="RefSeq" id="WP_153097507.1">
    <property type="nucleotide sequence ID" value="NZ_VZBP01000145.1"/>
</dbReference>
<evidence type="ECO:0000259" key="2">
    <source>
        <dbReference type="Pfam" id="PF13635"/>
    </source>
</evidence>
<reference evidence="4" key="1">
    <citation type="submission" date="2019-09" db="EMBL/GenBank/DDBJ databases">
        <title>Distinct polysaccharide growth profiles of human intestinal Prevotella copri isolates.</title>
        <authorList>
            <person name="Fehlner-Peach H."/>
            <person name="Magnabosco C."/>
            <person name="Raghavan V."/>
            <person name="Scher J.U."/>
            <person name="Tett A."/>
            <person name="Cox L.M."/>
            <person name="Gottsegen C."/>
            <person name="Watters A."/>
            <person name="Wiltshire- Gordon J.D."/>
            <person name="Segata N."/>
            <person name="Bonneau R."/>
            <person name="Littman D.R."/>
        </authorList>
    </citation>
    <scope>NUCLEOTIDE SEQUENCE [LARGE SCALE GENOMIC DNA]</scope>
    <source>
        <strain evidence="4">iA624</strain>
    </source>
</reference>
<dbReference type="Pfam" id="PF13635">
    <property type="entry name" value="DUF4143"/>
    <property type="match status" value="1"/>
</dbReference>
<dbReference type="InterPro" id="IPR025420">
    <property type="entry name" value="DUF4143"/>
</dbReference>
<dbReference type="InterPro" id="IPR027417">
    <property type="entry name" value="P-loop_NTPase"/>
</dbReference>
<protein>
    <submittedName>
        <fullName evidence="3">ATP-binding protein</fullName>
    </submittedName>
</protein>
<dbReference type="EMBL" id="VZBP01000145">
    <property type="protein sequence ID" value="MQO10290.1"/>
    <property type="molecule type" value="Genomic_DNA"/>
</dbReference>
<dbReference type="Gene3D" id="3.40.50.300">
    <property type="entry name" value="P-loop containing nucleotide triphosphate hydrolases"/>
    <property type="match status" value="1"/>
</dbReference>
<keyword evidence="3" id="KW-0547">Nucleotide-binding</keyword>
<feature type="domain" description="AAA" evidence="1">
    <location>
        <begin position="18"/>
        <end position="151"/>
    </location>
</feature>
<gene>
    <name evidence="3" type="ORF">F7D57_11340</name>
</gene>
<comment type="caution">
    <text evidence="3">The sequence shown here is derived from an EMBL/GenBank/DDBJ whole genome shotgun (WGS) entry which is preliminary data.</text>
</comment>
<dbReference type="GO" id="GO:0005524">
    <property type="term" value="F:ATP binding"/>
    <property type="evidence" value="ECO:0007669"/>
    <property type="project" value="UniProtKB-KW"/>
</dbReference>
<dbReference type="PANTHER" id="PTHR33295">
    <property type="entry name" value="ATPASE"/>
    <property type="match status" value="1"/>
</dbReference>
<dbReference type="PANTHER" id="PTHR33295:SF7">
    <property type="entry name" value="ATPASE"/>
    <property type="match status" value="1"/>
</dbReference>
<evidence type="ECO:0000259" key="1">
    <source>
        <dbReference type="Pfam" id="PF13173"/>
    </source>
</evidence>
<organism evidence="3 4">
    <name type="scientific">Segatella copri</name>
    <dbReference type="NCBI Taxonomy" id="165179"/>
    <lineage>
        <taxon>Bacteria</taxon>
        <taxon>Pseudomonadati</taxon>
        <taxon>Bacteroidota</taxon>
        <taxon>Bacteroidia</taxon>
        <taxon>Bacteroidales</taxon>
        <taxon>Prevotellaceae</taxon>
        <taxon>Segatella</taxon>
    </lineage>
</organism>
<dbReference type="SUPFAM" id="SSF52540">
    <property type="entry name" value="P-loop containing nucleoside triphosphate hydrolases"/>
    <property type="match status" value="1"/>
</dbReference>
<feature type="domain" description="DUF4143" evidence="2">
    <location>
        <begin position="220"/>
        <end position="382"/>
    </location>
</feature>
<dbReference type="AlphaFoldDB" id="A0AA90VHF3"/>
<evidence type="ECO:0000313" key="3">
    <source>
        <dbReference type="EMBL" id="MQO10290.1"/>
    </source>
</evidence>
<accession>A0AA90VHF3</accession>
<dbReference type="Pfam" id="PF13173">
    <property type="entry name" value="AAA_14"/>
    <property type="match status" value="1"/>
</dbReference>
<sequence length="428" mass="49383">MERTSIKELVKWKDSSRRKPLVIEGARQVGKTWLVKEFARQNYKQLAYVNFENMKVLQNVFIQDFDIDRIVTAIGAATHVTCTKGDTLIFLDEIQAAPNAITSLKYFYENAPGYHVVAAGSLLGIELHKGESFPVGKVQFLSLYPMSFVEFVMAMGENGLAQFLQNKDWDMINAFAPKYQELIRYYYYVGGMPEAVLSFSQNRDWKEVRMIQNEILKSYQRDISKHAPLEIVPRITDIWNSIPAQLSKENRKFIYGLVREGARAREYEIALQWLQDAGLIYKVYNVKAPRIPLKSYEDRAAFKIFLLDVGLLGAMARLKTTTVISGNDIFTEFKGALTEQYVMQQLLLSYEPYYFSKPKSTQEIDFLIEDEEGEMIPIEVKAETNVKAKSLRQFVEDNHPQAAYRISMNDYRPEDWVTNIPLWAAESL</sequence>
<evidence type="ECO:0000313" key="4">
    <source>
        <dbReference type="Proteomes" id="UP000405805"/>
    </source>
</evidence>
<dbReference type="InterPro" id="IPR041682">
    <property type="entry name" value="AAA_14"/>
</dbReference>